<feature type="region of interest" description="Disordered" evidence="1">
    <location>
        <begin position="491"/>
        <end position="547"/>
    </location>
</feature>
<feature type="non-terminal residue" evidence="2">
    <location>
        <position position="1381"/>
    </location>
</feature>
<accession>A0A812PY37</accession>
<gene>
    <name evidence="2" type="ORF">SPIL2461_LOCUS8901</name>
</gene>
<proteinExistence type="predicted"/>
<evidence type="ECO:0000313" key="3">
    <source>
        <dbReference type="Proteomes" id="UP000649617"/>
    </source>
</evidence>
<dbReference type="Proteomes" id="UP000649617">
    <property type="component" value="Unassembled WGS sequence"/>
</dbReference>
<feature type="compositionally biased region" description="Low complexity" evidence="1">
    <location>
        <begin position="528"/>
        <end position="539"/>
    </location>
</feature>
<sequence length="1381" mass="151988">VGSREQRLDEDDADHQDAQWRVHSRAAREQLNLSNSFSPWTSRESFAGEGLSLTERVKDVIDVTAAKAAASAAGQFSLNSIYVDVSQSVARSVFTNPQGITPCFTSATQLYSYKEDRVILPEEMLSVHGFGAVFVPESVGMKDLKKMAGCGMSLPCVGTVLLAFHVMRPTQELGKPVSDARGSFGSNIFFPEDECPAGLTTAGVSCYAPKDAEGHAFCSCAAKQTNQGDHNFHAVIEDACLRCHVAVETGHGREWSAGVQECRENKDFNESVTRTCKQLELVENGQPAESFYPPSAVESIHICGEYSFVEILFLSTEQVLRHAGALPHELGLPLASRLAEDGKTLLSGCYLRADDLPESVTWQTFNGFRRVRLFSNTHYQHSKKVLQPKDQIAPEQGAALVRLLDGRRAQKDQLRPCINKEDGPVLSELKSLMELKRKVEHMNTQRREAELELARRIQGSNPGEGLPEQAPIVDEIKKAALDKFSLSGADAANAPYNSTLRRQRRKTGGKAASEQPEAVSEASKAPTSKSGKASQSQAANEKPEDSEAQIRAALDHDKPMMKVALALKTLPECLPALDPRKCMSGVKLGNQCFAAKRLLPSLKGMNEETMLQKRITLIEAIQELVQSKDLHKMEKKDRLRLYQLVASNDIPPSEQLKLSVVHLAAAEQARQMVNTKAVADLELYLGIIMPFPAEISDGWDFFSPTLGSVVMEAVGEAEEQDDSSGWGVLVKKEEATCAAAKAVVVQQTGDWQALADCLLRSFSCNPILKMLEAATSDDTASFLLRFVERLVAVWALQEVPKMPDSFQPFEAAMQNIERWCKSIIAVLSPVPRHLGSSVFLVDQVVKSPDFMDTELRDILRDSDFWKGKLKAARQVASAEAEFAGEIQTRINSLKGANNMVLSVAAAIQAIDARSEMQKQLRPGALQPLEEILANKLLSVADEVLAADAQNCTKVAIDCDWLIDALCSLPSTPGSERVAEVVIQLQQWKEANFSTLVLRELAELARSHQDREEPLQIRELQRILDQVGKSYDLLDAKSQADVDFMLAAALKVLMAKANLLEMDASLMNQIIEMKKDIVSFKRVLSVLGGHPQAEWISWQLTMHEEFACHQSALKGIRDLGSSADAQVQSDSKGVCLEAWMRVCTLLRPMTAKSQQLEVDMSTRAANMEVPEAEAKTLSAFLEVSCAEKYIEVLAVKHDFLVAWCKWHADTVQNYVGKLLENVKGMQGNGDASWKAKLDASTDLKEVLAAGEEIFNKLDGALVQSSREELDQAMKFAHFLQKMADAISKEDASSVSAAVKTGQTLSQECEVLVLEGMMIRGLQKKTLQKKLDLIQSQLDKMDESKIADVKIQPVLLESARSLVNKGTKRKKPAEAEVDIEDAE</sequence>
<evidence type="ECO:0000313" key="2">
    <source>
        <dbReference type="EMBL" id="CAE7367711.1"/>
    </source>
</evidence>
<dbReference type="OrthoDB" id="422185at2759"/>
<dbReference type="EMBL" id="CAJNIZ010014916">
    <property type="protein sequence ID" value="CAE7367711.1"/>
    <property type="molecule type" value="Genomic_DNA"/>
</dbReference>
<organism evidence="2 3">
    <name type="scientific">Symbiodinium pilosum</name>
    <name type="common">Dinoflagellate</name>
    <dbReference type="NCBI Taxonomy" id="2952"/>
    <lineage>
        <taxon>Eukaryota</taxon>
        <taxon>Sar</taxon>
        <taxon>Alveolata</taxon>
        <taxon>Dinophyceae</taxon>
        <taxon>Suessiales</taxon>
        <taxon>Symbiodiniaceae</taxon>
        <taxon>Symbiodinium</taxon>
    </lineage>
</organism>
<reference evidence="2" key="1">
    <citation type="submission" date="2021-02" db="EMBL/GenBank/DDBJ databases">
        <authorList>
            <person name="Dougan E. K."/>
            <person name="Rhodes N."/>
            <person name="Thang M."/>
            <person name="Chan C."/>
        </authorList>
    </citation>
    <scope>NUCLEOTIDE SEQUENCE</scope>
</reference>
<comment type="caution">
    <text evidence="2">The sequence shown here is derived from an EMBL/GenBank/DDBJ whole genome shotgun (WGS) entry which is preliminary data.</text>
</comment>
<keyword evidence="3" id="KW-1185">Reference proteome</keyword>
<evidence type="ECO:0000256" key="1">
    <source>
        <dbReference type="SAM" id="MobiDB-lite"/>
    </source>
</evidence>
<name>A0A812PY37_SYMPI</name>
<protein>
    <submittedName>
        <fullName evidence="2">Uncharacterized protein</fullName>
    </submittedName>
</protein>
<feature type="non-terminal residue" evidence="2">
    <location>
        <position position="1"/>
    </location>
</feature>